<feature type="compositionally biased region" description="Polar residues" evidence="1">
    <location>
        <begin position="305"/>
        <end position="317"/>
    </location>
</feature>
<evidence type="ECO:0000313" key="3">
    <source>
        <dbReference type="EMBL" id="OKH22386.1"/>
    </source>
</evidence>
<evidence type="ECO:0000256" key="2">
    <source>
        <dbReference type="SAM" id="Phobius"/>
    </source>
</evidence>
<gene>
    <name evidence="3" type="ORF">NIES593_13010</name>
</gene>
<feature type="compositionally biased region" description="Low complexity" evidence="1">
    <location>
        <begin position="218"/>
        <end position="233"/>
    </location>
</feature>
<feature type="compositionally biased region" description="Polar residues" evidence="1">
    <location>
        <begin position="162"/>
        <end position="171"/>
    </location>
</feature>
<dbReference type="Proteomes" id="UP000186868">
    <property type="component" value="Unassembled WGS sequence"/>
</dbReference>
<feature type="compositionally biased region" description="Low complexity" evidence="1">
    <location>
        <begin position="258"/>
        <end position="302"/>
    </location>
</feature>
<reference evidence="3 4" key="1">
    <citation type="submission" date="2016-11" db="EMBL/GenBank/DDBJ databases">
        <title>Draft Genome Sequences of Nine Cyanobacterial Strains from Diverse Habitats.</title>
        <authorList>
            <person name="Zhu T."/>
            <person name="Hou S."/>
            <person name="Lu X."/>
            <person name="Hess W.R."/>
        </authorList>
    </citation>
    <scope>NUCLEOTIDE SEQUENCE [LARGE SCALE GENOMIC DNA]</scope>
    <source>
        <strain evidence="3 4">NIES-593</strain>
    </source>
</reference>
<evidence type="ECO:0000313" key="4">
    <source>
        <dbReference type="Proteomes" id="UP000186868"/>
    </source>
</evidence>
<feature type="compositionally biased region" description="Polar residues" evidence="1">
    <location>
        <begin position="244"/>
        <end position="257"/>
    </location>
</feature>
<accession>A0A1U7HFN1</accession>
<feature type="compositionally biased region" description="Polar residues" evidence="1">
    <location>
        <begin position="100"/>
        <end position="111"/>
    </location>
</feature>
<keyword evidence="2" id="KW-0472">Membrane</keyword>
<keyword evidence="2" id="KW-0812">Transmembrane</keyword>
<comment type="caution">
    <text evidence="3">The sequence shown here is derived from an EMBL/GenBank/DDBJ whole genome shotgun (WGS) entry which is preliminary data.</text>
</comment>
<keyword evidence="2" id="KW-1133">Transmembrane helix</keyword>
<feature type="region of interest" description="Disordered" evidence="1">
    <location>
        <begin position="86"/>
        <end position="192"/>
    </location>
</feature>
<feature type="transmembrane region" description="Helical" evidence="2">
    <location>
        <begin position="21"/>
        <end position="43"/>
    </location>
</feature>
<name>A0A1U7HFN1_9CYAN</name>
<sequence>MRSPKNPLSVWRYFKAGLKPFGRFSFWGPPSIFAVLALCFWQYSKHPEWLNTDFEQPDGVANMLGNNPNNASNPDIGLEMPLQSLSQEAQRQEEQLRLTNPLNNANINSNGDRMPGLETQKGMDKTTATANTDVLSRLTGKPAEQAKKEPESPQIFMPLVPNLNNSSAPTAPNTNSQKQNNQNPSISQIQPSSLDVLTKPKSTTLPNNALQDAMNQRSSTGAGSTSAATTSAAQQDFTERNRVNPLSQPQPTSNNFSNQPTVSQPPTQPYQPYYNNTPTQGNMGLPGLSSSSMQSSQYYDPSFNPYRNTPVQTPNLTQQAQQPSQPYQSPYLNNPVQTNPAQSSTPNSSAAPNYPSPYLNSPVQQTPPVTQNQLRQPNYSTNVVPPQYQRNY</sequence>
<protein>
    <submittedName>
        <fullName evidence="3">Uncharacterized protein</fullName>
    </submittedName>
</protein>
<dbReference type="EMBL" id="MRCB01000014">
    <property type="protein sequence ID" value="OKH22386.1"/>
    <property type="molecule type" value="Genomic_DNA"/>
</dbReference>
<dbReference type="AlphaFoldDB" id="A0A1U7HFN1"/>
<proteinExistence type="predicted"/>
<feature type="compositionally biased region" description="Polar residues" evidence="1">
    <location>
        <begin position="372"/>
        <end position="392"/>
    </location>
</feature>
<dbReference type="OrthoDB" id="459661at2"/>
<dbReference type="RefSeq" id="WP_073599991.1">
    <property type="nucleotide sequence ID" value="NZ_MRCB01000014.1"/>
</dbReference>
<feature type="compositionally biased region" description="Low complexity" evidence="1">
    <location>
        <begin position="338"/>
        <end position="371"/>
    </location>
</feature>
<organism evidence="3 4">
    <name type="scientific">Hydrococcus rivularis NIES-593</name>
    <dbReference type="NCBI Taxonomy" id="1921803"/>
    <lineage>
        <taxon>Bacteria</taxon>
        <taxon>Bacillati</taxon>
        <taxon>Cyanobacteriota</taxon>
        <taxon>Cyanophyceae</taxon>
        <taxon>Pleurocapsales</taxon>
        <taxon>Hydrococcaceae</taxon>
        <taxon>Hydrococcus</taxon>
    </lineage>
</organism>
<feature type="compositionally biased region" description="Low complexity" evidence="1">
    <location>
        <begin position="172"/>
        <end position="192"/>
    </location>
</feature>
<keyword evidence="4" id="KW-1185">Reference proteome</keyword>
<feature type="region of interest" description="Disordered" evidence="1">
    <location>
        <begin position="214"/>
        <end position="392"/>
    </location>
</feature>
<feature type="compositionally biased region" description="Low complexity" evidence="1">
    <location>
        <begin position="318"/>
        <end position="331"/>
    </location>
</feature>
<evidence type="ECO:0000256" key="1">
    <source>
        <dbReference type="SAM" id="MobiDB-lite"/>
    </source>
</evidence>